<sequence length="459" mass="51982">MKGRVENVVERGKVGDEYISGEDEVVVLDRSKDRDKTGHVMPNLIYVSREKSRTSPHNFKAGALNVLIRVSATMTNSPIILTLDCDMYSNDPITPQRVLCYFSEPEVQSQVGYIQFPQMFHGINKNDTYNCEFKRSFVINSRGLDGLKGPNHVGTGCFFNRRAFFGGPSTLLLPELSELSPYNVVNKPIQSPEVLALAHLVAGCNFENHSQWGFKMGVKYGTIVEDFFTGYRLQCEGWKSIFCNPERAAFYGDAPISLVDVLNQNKRWVLGFLEVSESWFVLYIFLFLGAYVKDFLDFMLGGAGTFQKWWNDQRMWLIRSLSCFLFGCVEYFMKSVGISMHGFNVTSKVVDEEQSKRYEQGTFEFGVHSSMFVPVIMAAITNFVALISGLIMILRGKNYFEGFFIQLLIAVFAIVNCLPVYEAMAFRRSDKGGIPIKTTLLSAFLSFTLFTIAYVTLRS</sequence>
<evidence type="ECO:0000256" key="4">
    <source>
        <dbReference type="ARBA" id="ARBA00022692"/>
    </source>
</evidence>
<protein>
    <recommendedName>
        <fullName evidence="12">Cellulose synthase-like protein G3</fullName>
    </recommendedName>
</protein>
<evidence type="ECO:0000313" key="10">
    <source>
        <dbReference type="EMBL" id="GMN31463.1"/>
    </source>
</evidence>
<feature type="transmembrane region" description="Helical" evidence="9">
    <location>
        <begin position="441"/>
        <end position="457"/>
    </location>
</feature>
<dbReference type="Gene3D" id="3.90.550.10">
    <property type="entry name" value="Spore Coat Polysaccharide Biosynthesis Protein SpsA, Chain A"/>
    <property type="match status" value="1"/>
</dbReference>
<evidence type="ECO:0000256" key="3">
    <source>
        <dbReference type="ARBA" id="ARBA00022679"/>
    </source>
</evidence>
<dbReference type="InterPro" id="IPR005150">
    <property type="entry name" value="Cellulose_synth"/>
</dbReference>
<dbReference type="GO" id="GO:0030244">
    <property type="term" value="P:cellulose biosynthetic process"/>
    <property type="evidence" value="ECO:0007669"/>
    <property type="project" value="InterPro"/>
</dbReference>
<evidence type="ECO:0000256" key="5">
    <source>
        <dbReference type="ARBA" id="ARBA00022989"/>
    </source>
</evidence>
<keyword evidence="3" id="KW-0808">Transferase</keyword>
<keyword evidence="5 9" id="KW-1133">Transmembrane helix</keyword>
<dbReference type="InterPro" id="IPR029044">
    <property type="entry name" value="Nucleotide-diphossugar_trans"/>
</dbReference>
<evidence type="ECO:0000256" key="2">
    <source>
        <dbReference type="ARBA" id="ARBA00022676"/>
    </source>
</evidence>
<feature type="transmembrane region" description="Helical" evidence="9">
    <location>
        <begin position="279"/>
        <end position="296"/>
    </location>
</feature>
<dbReference type="GO" id="GO:0012505">
    <property type="term" value="C:endomembrane system"/>
    <property type="evidence" value="ECO:0007669"/>
    <property type="project" value="UniProtKB-SubCell"/>
</dbReference>
<dbReference type="Proteomes" id="UP001187192">
    <property type="component" value="Unassembled WGS sequence"/>
</dbReference>
<feature type="transmembrane region" description="Helical" evidence="9">
    <location>
        <begin position="371"/>
        <end position="391"/>
    </location>
</feature>
<dbReference type="EMBL" id="BTGU01000003">
    <property type="protein sequence ID" value="GMN31463.1"/>
    <property type="molecule type" value="Genomic_DNA"/>
</dbReference>
<comment type="caution">
    <text evidence="10">The sequence shown here is derived from an EMBL/GenBank/DDBJ whole genome shotgun (WGS) entry which is preliminary data.</text>
</comment>
<organism evidence="10 11">
    <name type="scientific">Ficus carica</name>
    <name type="common">Common fig</name>
    <dbReference type="NCBI Taxonomy" id="3494"/>
    <lineage>
        <taxon>Eukaryota</taxon>
        <taxon>Viridiplantae</taxon>
        <taxon>Streptophyta</taxon>
        <taxon>Embryophyta</taxon>
        <taxon>Tracheophyta</taxon>
        <taxon>Spermatophyta</taxon>
        <taxon>Magnoliopsida</taxon>
        <taxon>eudicotyledons</taxon>
        <taxon>Gunneridae</taxon>
        <taxon>Pentapetalae</taxon>
        <taxon>rosids</taxon>
        <taxon>fabids</taxon>
        <taxon>Rosales</taxon>
        <taxon>Moraceae</taxon>
        <taxon>Ficeae</taxon>
        <taxon>Ficus</taxon>
    </lineage>
</organism>
<keyword evidence="4 9" id="KW-0812">Transmembrane</keyword>
<dbReference type="SUPFAM" id="SSF53448">
    <property type="entry name" value="Nucleotide-diphospho-sugar transferases"/>
    <property type="match status" value="1"/>
</dbReference>
<proteinExistence type="predicted"/>
<evidence type="ECO:0000256" key="9">
    <source>
        <dbReference type="SAM" id="Phobius"/>
    </source>
</evidence>
<feature type="binding site" evidence="8">
    <location>
        <position position="84"/>
    </location>
    <ligand>
        <name>Mn(2+)</name>
        <dbReference type="ChEBI" id="CHEBI:29035"/>
    </ligand>
</feature>
<feature type="transmembrane region" description="Helical" evidence="9">
    <location>
        <begin position="403"/>
        <end position="421"/>
    </location>
</feature>
<dbReference type="GO" id="GO:0016760">
    <property type="term" value="F:cellulose synthase (UDP-forming) activity"/>
    <property type="evidence" value="ECO:0007669"/>
    <property type="project" value="InterPro"/>
</dbReference>
<evidence type="ECO:0008006" key="12">
    <source>
        <dbReference type="Google" id="ProtNLM"/>
    </source>
</evidence>
<feature type="transmembrane region" description="Helical" evidence="9">
    <location>
        <begin position="316"/>
        <end position="333"/>
    </location>
</feature>
<dbReference type="FunFam" id="3.90.550.10:FF:000135">
    <property type="entry name" value="Cellulose synthase-like protein G3"/>
    <property type="match status" value="1"/>
</dbReference>
<dbReference type="PANTHER" id="PTHR13301">
    <property type="entry name" value="X-BOX TRANSCRIPTION FACTOR-RELATED"/>
    <property type="match status" value="1"/>
</dbReference>
<dbReference type="Pfam" id="PF03552">
    <property type="entry name" value="Cellulose_synt"/>
    <property type="match status" value="2"/>
</dbReference>
<feature type="binding site" evidence="8">
    <location>
        <position position="60"/>
    </location>
    <ligand>
        <name>Mn(2+)</name>
        <dbReference type="ChEBI" id="CHEBI:29035"/>
    </ligand>
</feature>
<evidence type="ECO:0000256" key="7">
    <source>
        <dbReference type="ARBA" id="ARBA00023316"/>
    </source>
</evidence>
<keyword evidence="11" id="KW-1185">Reference proteome</keyword>
<evidence type="ECO:0000256" key="8">
    <source>
        <dbReference type="PIRSR" id="PIRSR605150-3"/>
    </source>
</evidence>
<evidence type="ECO:0000256" key="6">
    <source>
        <dbReference type="ARBA" id="ARBA00023136"/>
    </source>
</evidence>
<keyword evidence="2" id="KW-0328">Glycosyltransferase</keyword>
<dbReference type="GO" id="GO:0016020">
    <property type="term" value="C:membrane"/>
    <property type="evidence" value="ECO:0007669"/>
    <property type="project" value="InterPro"/>
</dbReference>
<keyword evidence="6 9" id="KW-0472">Membrane</keyword>
<dbReference type="GO" id="GO:0071555">
    <property type="term" value="P:cell wall organization"/>
    <property type="evidence" value="ECO:0007669"/>
    <property type="project" value="UniProtKB-KW"/>
</dbReference>
<gene>
    <name evidence="10" type="ORF">TIFTF001_003272</name>
</gene>
<dbReference type="AlphaFoldDB" id="A0AA88CR31"/>
<name>A0AA88CR31_FICCA</name>
<reference evidence="10" key="1">
    <citation type="submission" date="2023-07" db="EMBL/GenBank/DDBJ databases">
        <title>draft genome sequence of fig (Ficus carica).</title>
        <authorList>
            <person name="Takahashi T."/>
            <person name="Nishimura K."/>
        </authorList>
    </citation>
    <scope>NUCLEOTIDE SEQUENCE</scope>
</reference>
<evidence type="ECO:0000313" key="11">
    <source>
        <dbReference type="Proteomes" id="UP001187192"/>
    </source>
</evidence>
<evidence type="ECO:0000256" key="1">
    <source>
        <dbReference type="ARBA" id="ARBA00004127"/>
    </source>
</evidence>
<accession>A0AA88CR31</accession>
<comment type="subcellular location">
    <subcellularLocation>
        <location evidence="1">Endomembrane system</location>
        <topology evidence="1">Multi-pass membrane protein</topology>
    </subcellularLocation>
</comment>
<keyword evidence="7" id="KW-0961">Cell wall biogenesis/degradation</keyword>